<protein>
    <submittedName>
        <fullName evidence="3">SDR family oxidoreductase</fullName>
    </submittedName>
</protein>
<dbReference type="EMBL" id="JABWTA010000001">
    <property type="protein sequence ID" value="NVE93505.1"/>
    <property type="molecule type" value="Genomic_DNA"/>
</dbReference>
<dbReference type="GO" id="GO:0032787">
    <property type="term" value="P:monocarboxylic acid metabolic process"/>
    <property type="evidence" value="ECO:0007669"/>
    <property type="project" value="UniProtKB-ARBA"/>
</dbReference>
<dbReference type="Pfam" id="PF13561">
    <property type="entry name" value="adh_short_C2"/>
    <property type="match status" value="1"/>
</dbReference>
<dbReference type="AlphaFoldDB" id="A0A850H8F1"/>
<dbReference type="SMART" id="SM00822">
    <property type="entry name" value="PKS_KR"/>
    <property type="match status" value="1"/>
</dbReference>
<reference evidence="3 4" key="1">
    <citation type="submission" date="2020-06" db="EMBL/GenBank/DDBJ databases">
        <title>Altererythrobacter lutimaris sp. nov., a marine bacterium isolated from a tidal flat.</title>
        <authorList>
            <person name="Kim D."/>
            <person name="Yoo Y."/>
            <person name="Kim J.-J."/>
        </authorList>
    </citation>
    <scope>NUCLEOTIDE SEQUENCE [LARGE SCALE GENOMIC DNA]</scope>
    <source>
        <strain evidence="3 4">JGD-16</strain>
    </source>
</reference>
<dbReference type="RefSeq" id="WP_176271869.1">
    <property type="nucleotide sequence ID" value="NZ_JABWTA010000001.1"/>
</dbReference>
<dbReference type="Proteomes" id="UP000546031">
    <property type="component" value="Unassembled WGS sequence"/>
</dbReference>
<dbReference type="PANTHER" id="PTHR42879:SF2">
    <property type="entry name" value="3-OXOACYL-[ACYL-CARRIER-PROTEIN] REDUCTASE FABG"/>
    <property type="match status" value="1"/>
</dbReference>
<dbReference type="PANTHER" id="PTHR42879">
    <property type="entry name" value="3-OXOACYL-(ACYL-CARRIER-PROTEIN) REDUCTASE"/>
    <property type="match status" value="1"/>
</dbReference>
<name>A0A850H8F1_9SPHN</name>
<feature type="domain" description="Ketoreductase" evidence="2">
    <location>
        <begin position="5"/>
        <end position="185"/>
    </location>
</feature>
<dbReference type="InterPro" id="IPR002347">
    <property type="entry name" value="SDR_fam"/>
</dbReference>
<keyword evidence="4" id="KW-1185">Reference proteome</keyword>
<dbReference type="PRINTS" id="PR00081">
    <property type="entry name" value="GDHRDH"/>
</dbReference>
<evidence type="ECO:0000256" key="1">
    <source>
        <dbReference type="ARBA" id="ARBA00006484"/>
    </source>
</evidence>
<dbReference type="InterPro" id="IPR057326">
    <property type="entry name" value="KR_dom"/>
</dbReference>
<dbReference type="PRINTS" id="PR00080">
    <property type="entry name" value="SDRFAMILY"/>
</dbReference>
<evidence type="ECO:0000259" key="2">
    <source>
        <dbReference type="SMART" id="SM00822"/>
    </source>
</evidence>
<dbReference type="SUPFAM" id="SSF51735">
    <property type="entry name" value="NAD(P)-binding Rossmann-fold domains"/>
    <property type="match status" value="1"/>
</dbReference>
<organism evidence="3 4">
    <name type="scientific">Altererythrobacter lutimaris</name>
    <dbReference type="NCBI Taxonomy" id="2743979"/>
    <lineage>
        <taxon>Bacteria</taxon>
        <taxon>Pseudomonadati</taxon>
        <taxon>Pseudomonadota</taxon>
        <taxon>Alphaproteobacteria</taxon>
        <taxon>Sphingomonadales</taxon>
        <taxon>Erythrobacteraceae</taxon>
        <taxon>Altererythrobacter</taxon>
    </lineage>
</organism>
<dbReference type="CDD" id="cd05233">
    <property type="entry name" value="SDR_c"/>
    <property type="match status" value="1"/>
</dbReference>
<dbReference type="PROSITE" id="PS00061">
    <property type="entry name" value="ADH_SHORT"/>
    <property type="match status" value="1"/>
</dbReference>
<evidence type="ECO:0000313" key="4">
    <source>
        <dbReference type="Proteomes" id="UP000546031"/>
    </source>
</evidence>
<dbReference type="InterPro" id="IPR020904">
    <property type="entry name" value="Sc_DH/Rdtase_CS"/>
</dbReference>
<dbReference type="InterPro" id="IPR050259">
    <property type="entry name" value="SDR"/>
</dbReference>
<accession>A0A850H8F1</accession>
<dbReference type="FunFam" id="3.40.50.720:FF:000084">
    <property type="entry name" value="Short-chain dehydrogenase reductase"/>
    <property type="match status" value="1"/>
</dbReference>
<dbReference type="Gene3D" id="3.40.50.720">
    <property type="entry name" value="NAD(P)-binding Rossmann-like Domain"/>
    <property type="match status" value="1"/>
</dbReference>
<proteinExistence type="inferred from homology"/>
<sequence>MTDTPVFLVAGASSGMGRKAALKLGEGEGHVVLAARREEACEEAAAQIRAGGGSAEALQFDGTDAESCHALIAAIEDKHGRLDGAFNNLGDTLGDSPLHETPPERWDATIAVNLSSVFHLMQAQVPLMLKNGGGRIVNNSSTGGLRGTKAMSDYSAAKWGVIGLTKSAALDYASQGLVINAIAPGIIATEKFREFEKRVPEIFEKIRVETPIERFGDMGEIADVVDWLLRSAPGYLNGAVLPIDGARTA</sequence>
<evidence type="ECO:0000313" key="3">
    <source>
        <dbReference type="EMBL" id="NVE93505.1"/>
    </source>
</evidence>
<gene>
    <name evidence="3" type="ORF">HUO12_01185</name>
</gene>
<comment type="similarity">
    <text evidence="1">Belongs to the short-chain dehydrogenases/reductases (SDR) family.</text>
</comment>
<comment type="caution">
    <text evidence="3">The sequence shown here is derived from an EMBL/GenBank/DDBJ whole genome shotgun (WGS) entry which is preliminary data.</text>
</comment>
<dbReference type="InterPro" id="IPR036291">
    <property type="entry name" value="NAD(P)-bd_dom_sf"/>
</dbReference>